<evidence type="ECO:0000313" key="1">
    <source>
        <dbReference type="EnsemblPlants" id="Kaladp0017s0038.1.v1.1"/>
    </source>
</evidence>
<keyword evidence="2" id="KW-1185">Reference proteome</keyword>
<organism evidence="1 2">
    <name type="scientific">Kalanchoe fedtschenkoi</name>
    <name type="common">Lavender scallops</name>
    <name type="synonym">South American air plant</name>
    <dbReference type="NCBI Taxonomy" id="63787"/>
    <lineage>
        <taxon>Eukaryota</taxon>
        <taxon>Viridiplantae</taxon>
        <taxon>Streptophyta</taxon>
        <taxon>Embryophyta</taxon>
        <taxon>Tracheophyta</taxon>
        <taxon>Spermatophyta</taxon>
        <taxon>Magnoliopsida</taxon>
        <taxon>eudicotyledons</taxon>
        <taxon>Gunneridae</taxon>
        <taxon>Pentapetalae</taxon>
        <taxon>Saxifragales</taxon>
        <taxon>Crassulaceae</taxon>
        <taxon>Kalanchoe</taxon>
    </lineage>
</organism>
<dbReference type="Gramene" id="Kaladp0017s0038.1.v1.1">
    <property type="protein sequence ID" value="Kaladp0017s0038.1.v1.1"/>
    <property type="gene ID" value="Kaladp0017s0038.v1.1"/>
</dbReference>
<sequence>MVSEQSLPGLCCWQGCLPTPYLGCPLFSGRPKISMFESTMDKIIGKLAGWKAKLLSAGGKLTLAQSVLSSMPIHVLSAIPVPKGVINRIERLIIAF</sequence>
<dbReference type="EnsemblPlants" id="Kaladp0017s0038.1.v1.1">
    <property type="protein sequence ID" value="Kaladp0017s0038.1.v1.1"/>
    <property type="gene ID" value="Kaladp0017s0038.v1.1"/>
</dbReference>
<protein>
    <submittedName>
        <fullName evidence="1">Uncharacterized protein</fullName>
    </submittedName>
</protein>
<dbReference type="AlphaFoldDB" id="A0A7N0T1G9"/>
<evidence type="ECO:0000313" key="2">
    <source>
        <dbReference type="Proteomes" id="UP000594263"/>
    </source>
</evidence>
<dbReference type="Proteomes" id="UP000594263">
    <property type="component" value="Unplaced"/>
</dbReference>
<name>A0A7N0T1G9_KALFE</name>
<dbReference type="PANTHER" id="PTHR33116:SF78">
    <property type="entry name" value="OS12G0587133 PROTEIN"/>
    <property type="match status" value="1"/>
</dbReference>
<dbReference type="PANTHER" id="PTHR33116">
    <property type="entry name" value="REVERSE TRANSCRIPTASE ZINC-BINDING DOMAIN-CONTAINING PROTEIN-RELATED-RELATED"/>
    <property type="match status" value="1"/>
</dbReference>
<accession>A0A7N0T1G9</accession>
<reference evidence="1" key="1">
    <citation type="submission" date="2021-01" db="UniProtKB">
        <authorList>
            <consortium name="EnsemblPlants"/>
        </authorList>
    </citation>
    <scope>IDENTIFICATION</scope>
</reference>
<dbReference type="OMA" id="HSTSMEI"/>
<proteinExistence type="predicted"/>